<dbReference type="FunFam" id="3.40.630.40:FF:000005">
    <property type="entry name" value="N-acetylmuramoyl-L-alanine amidase (AmiA)"/>
    <property type="match status" value="1"/>
</dbReference>
<dbReference type="GO" id="GO:0008745">
    <property type="term" value="F:N-acetylmuramoyl-L-alanine amidase activity"/>
    <property type="evidence" value="ECO:0007669"/>
    <property type="project" value="UniProtKB-EC"/>
</dbReference>
<dbReference type="EC" id="3.5.1.28" evidence="2"/>
<evidence type="ECO:0000313" key="5">
    <source>
        <dbReference type="EMBL" id="SDF42705.1"/>
    </source>
</evidence>
<keyword evidence="6" id="KW-1185">Reference proteome</keyword>
<dbReference type="PANTHER" id="PTHR30404:SF0">
    <property type="entry name" value="N-ACETYLMURAMOYL-L-ALANINE AMIDASE AMIC"/>
    <property type="match status" value="1"/>
</dbReference>
<evidence type="ECO:0000256" key="2">
    <source>
        <dbReference type="ARBA" id="ARBA00011901"/>
    </source>
</evidence>
<evidence type="ECO:0000259" key="4">
    <source>
        <dbReference type="SMART" id="SM00646"/>
    </source>
</evidence>
<keyword evidence="3" id="KW-0378">Hydrolase</keyword>
<dbReference type="InterPro" id="IPR002508">
    <property type="entry name" value="MurNAc-LAA_cat"/>
</dbReference>
<dbReference type="GO" id="GO:0030288">
    <property type="term" value="C:outer membrane-bounded periplasmic space"/>
    <property type="evidence" value="ECO:0007669"/>
    <property type="project" value="TreeGrafter"/>
</dbReference>
<comment type="catalytic activity">
    <reaction evidence="1">
        <text>Hydrolyzes the link between N-acetylmuramoyl residues and L-amino acid residues in certain cell-wall glycopeptides.</text>
        <dbReference type="EC" id="3.5.1.28"/>
    </reaction>
</comment>
<gene>
    <name evidence="5" type="ORF">SAMN05660686_01299</name>
</gene>
<protein>
    <recommendedName>
        <fullName evidence="2">N-acetylmuramoyl-L-alanine amidase</fullName>
        <ecNumber evidence="2">3.5.1.28</ecNumber>
    </recommendedName>
</protein>
<dbReference type="Gene3D" id="3.40.630.40">
    <property type="entry name" value="Zn-dependent exopeptidases"/>
    <property type="match status" value="1"/>
</dbReference>
<dbReference type="GO" id="GO:0009253">
    <property type="term" value="P:peptidoglycan catabolic process"/>
    <property type="evidence" value="ECO:0007669"/>
    <property type="project" value="InterPro"/>
</dbReference>
<dbReference type="InterPro" id="IPR050695">
    <property type="entry name" value="N-acetylmuramoyl_amidase_3"/>
</dbReference>
<dbReference type="Pfam" id="PF11741">
    <property type="entry name" value="AMIN"/>
    <property type="match status" value="1"/>
</dbReference>
<sequence>MTRHAVRSAMPLDSQGAGIPALRLRFKAFLCLCVLGLVALATALPAVAAGVPVVSNLRIGNHPDKVRIVLDLDERVDFSIFLLPDPYRVVIDVPEVSFRLPESAGSRAVGPIAGWRYGQFRPGTSRVVIDADNPVQVKSAFVLPPSGAQQYRLVIDLTPATREAFLEASDASIERHVALSAPRVSPPPAAPAPLPKSDDRMTIVIDAGHGGVDPGAIGENGVYEKNIVLAAAQSLKAALEETGRYKAVLTRDSDSFIRLRERIAIARRVDADLFVSLHADSIKDGSLRGLSVYTLSENASDKEAEALATSENKADIVAGIDLTQQEPEVTNILIDLAQRRTMNYSARLAGYVVKEMERETKLLGRPHRFAGFAVLKAPDVPSVLVELGFLSNREDNRRLNDPTFRRKVAAGLTRAIDRYFQGVQSAFR</sequence>
<dbReference type="PANTHER" id="PTHR30404">
    <property type="entry name" value="N-ACETYLMURAMOYL-L-ALANINE AMIDASE"/>
    <property type="match status" value="1"/>
</dbReference>
<dbReference type="Proteomes" id="UP000198615">
    <property type="component" value="Unassembled WGS sequence"/>
</dbReference>
<evidence type="ECO:0000256" key="1">
    <source>
        <dbReference type="ARBA" id="ARBA00001561"/>
    </source>
</evidence>
<reference evidence="5 6" key="1">
    <citation type="submission" date="2016-10" db="EMBL/GenBank/DDBJ databases">
        <authorList>
            <person name="Varghese N."/>
            <person name="Submissions S."/>
        </authorList>
    </citation>
    <scope>NUCLEOTIDE SEQUENCE [LARGE SCALE GENOMIC DNA]</scope>
    <source>
        <strain evidence="5 6">DSM 18839</strain>
    </source>
</reference>
<dbReference type="CDD" id="cd02696">
    <property type="entry name" value="MurNAc-LAA"/>
    <property type="match status" value="1"/>
</dbReference>
<dbReference type="InterPro" id="IPR021731">
    <property type="entry name" value="AMIN_dom"/>
</dbReference>
<comment type="caution">
    <text evidence="5">The sequence shown here is derived from an EMBL/GenBank/DDBJ whole genome shotgun (WGS) entry which is preliminary data.</text>
</comment>
<dbReference type="Gene3D" id="2.60.40.3500">
    <property type="match status" value="1"/>
</dbReference>
<feature type="domain" description="MurNAc-LAA" evidence="4">
    <location>
        <begin position="263"/>
        <end position="417"/>
    </location>
</feature>
<dbReference type="Pfam" id="PF01520">
    <property type="entry name" value="Amidase_3"/>
    <property type="match status" value="1"/>
</dbReference>
<name>A0A8G2BIE6_9PROT</name>
<dbReference type="SUPFAM" id="SSF53187">
    <property type="entry name" value="Zn-dependent exopeptidases"/>
    <property type="match status" value="1"/>
</dbReference>
<dbReference type="AlphaFoldDB" id="A0A8G2BIE6"/>
<dbReference type="EMBL" id="FNBW01000003">
    <property type="protein sequence ID" value="SDF42705.1"/>
    <property type="molecule type" value="Genomic_DNA"/>
</dbReference>
<organism evidence="5 6">
    <name type="scientific">Thalassobaculum litoreum DSM 18839</name>
    <dbReference type="NCBI Taxonomy" id="1123362"/>
    <lineage>
        <taxon>Bacteria</taxon>
        <taxon>Pseudomonadati</taxon>
        <taxon>Pseudomonadota</taxon>
        <taxon>Alphaproteobacteria</taxon>
        <taxon>Rhodospirillales</taxon>
        <taxon>Thalassobaculaceae</taxon>
        <taxon>Thalassobaculum</taxon>
    </lineage>
</organism>
<dbReference type="SMART" id="SM00646">
    <property type="entry name" value="Ami_3"/>
    <property type="match status" value="1"/>
</dbReference>
<dbReference type="RefSeq" id="WP_245701930.1">
    <property type="nucleotide sequence ID" value="NZ_FNBW01000003.1"/>
</dbReference>
<proteinExistence type="predicted"/>
<accession>A0A8G2BIE6</accession>
<evidence type="ECO:0000256" key="3">
    <source>
        <dbReference type="ARBA" id="ARBA00022801"/>
    </source>
</evidence>
<evidence type="ECO:0000313" key="6">
    <source>
        <dbReference type="Proteomes" id="UP000198615"/>
    </source>
</evidence>